<keyword evidence="1" id="KW-0812">Transmembrane</keyword>
<proteinExistence type="predicted"/>
<dbReference type="EMBL" id="BMHP01000008">
    <property type="protein sequence ID" value="GGD96299.1"/>
    <property type="molecule type" value="Genomic_DNA"/>
</dbReference>
<gene>
    <name evidence="3" type="ORF">GCM10010911_63740</name>
</gene>
<dbReference type="Gene3D" id="3.10.180.10">
    <property type="entry name" value="2,3-Dihydroxybiphenyl 1,2-Dioxygenase, domain 1"/>
    <property type="match status" value="1"/>
</dbReference>
<dbReference type="Proteomes" id="UP000612456">
    <property type="component" value="Unassembled WGS sequence"/>
</dbReference>
<organism evidence="3 4">
    <name type="scientific">Paenibacillus nasutitermitis</name>
    <dbReference type="NCBI Taxonomy" id="1652958"/>
    <lineage>
        <taxon>Bacteria</taxon>
        <taxon>Bacillati</taxon>
        <taxon>Bacillota</taxon>
        <taxon>Bacilli</taxon>
        <taxon>Bacillales</taxon>
        <taxon>Paenibacillaceae</taxon>
        <taxon>Paenibacillus</taxon>
    </lineage>
</organism>
<evidence type="ECO:0000259" key="2">
    <source>
        <dbReference type="Pfam" id="PF00903"/>
    </source>
</evidence>
<sequence length="92" mass="10591">MLVHNQRDEAFERRVIDRLQGVVVVYIPVIALAESALWYTPDIEEYHMFLEQKGVEVTAILDRTGCGKSFQMKDPSGNRIMVDYYPPSIENS</sequence>
<evidence type="ECO:0000313" key="3">
    <source>
        <dbReference type="EMBL" id="GGD96299.1"/>
    </source>
</evidence>
<dbReference type="InterPro" id="IPR004360">
    <property type="entry name" value="Glyas_Fos-R_dOase_dom"/>
</dbReference>
<protein>
    <recommendedName>
        <fullName evidence="2">Glyoxalase/fosfomycin resistance/dioxygenase domain-containing protein</fullName>
    </recommendedName>
</protein>
<name>A0A916ZGI9_9BACL</name>
<keyword evidence="4" id="KW-1185">Reference proteome</keyword>
<keyword evidence="1" id="KW-1133">Transmembrane helix</keyword>
<reference evidence="3" key="2">
    <citation type="submission" date="2020-09" db="EMBL/GenBank/DDBJ databases">
        <authorList>
            <person name="Sun Q."/>
            <person name="Zhou Y."/>
        </authorList>
    </citation>
    <scope>NUCLEOTIDE SEQUENCE</scope>
    <source>
        <strain evidence="3">CGMCC 1.15178</strain>
    </source>
</reference>
<feature type="domain" description="Glyoxalase/fosfomycin resistance/dioxygenase" evidence="2">
    <location>
        <begin position="40"/>
        <end position="82"/>
    </location>
</feature>
<evidence type="ECO:0000256" key="1">
    <source>
        <dbReference type="SAM" id="Phobius"/>
    </source>
</evidence>
<accession>A0A916ZGI9</accession>
<comment type="caution">
    <text evidence="3">The sequence shown here is derived from an EMBL/GenBank/DDBJ whole genome shotgun (WGS) entry which is preliminary data.</text>
</comment>
<evidence type="ECO:0000313" key="4">
    <source>
        <dbReference type="Proteomes" id="UP000612456"/>
    </source>
</evidence>
<dbReference type="RefSeq" id="WP_188998891.1">
    <property type="nucleotide sequence ID" value="NZ_BMHP01000008.1"/>
</dbReference>
<reference evidence="3" key="1">
    <citation type="journal article" date="2014" name="Int. J. Syst. Evol. Microbiol.">
        <title>Complete genome sequence of Corynebacterium casei LMG S-19264T (=DSM 44701T), isolated from a smear-ripened cheese.</title>
        <authorList>
            <consortium name="US DOE Joint Genome Institute (JGI-PGF)"/>
            <person name="Walter F."/>
            <person name="Albersmeier A."/>
            <person name="Kalinowski J."/>
            <person name="Ruckert C."/>
        </authorList>
    </citation>
    <scope>NUCLEOTIDE SEQUENCE</scope>
    <source>
        <strain evidence="3">CGMCC 1.15178</strain>
    </source>
</reference>
<dbReference type="SUPFAM" id="SSF54593">
    <property type="entry name" value="Glyoxalase/Bleomycin resistance protein/Dihydroxybiphenyl dioxygenase"/>
    <property type="match status" value="1"/>
</dbReference>
<dbReference type="Pfam" id="PF00903">
    <property type="entry name" value="Glyoxalase"/>
    <property type="match status" value="1"/>
</dbReference>
<dbReference type="AlphaFoldDB" id="A0A916ZGI9"/>
<dbReference type="InterPro" id="IPR029068">
    <property type="entry name" value="Glyas_Bleomycin-R_OHBP_Dase"/>
</dbReference>
<keyword evidence="1" id="KW-0472">Membrane</keyword>
<feature type="transmembrane region" description="Helical" evidence="1">
    <location>
        <begin position="21"/>
        <end position="40"/>
    </location>
</feature>